<organism evidence="2 3">
    <name type="scientific">Polyplax serrata</name>
    <name type="common">Common mouse louse</name>
    <dbReference type="NCBI Taxonomy" id="468196"/>
    <lineage>
        <taxon>Eukaryota</taxon>
        <taxon>Metazoa</taxon>
        <taxon>Ecdysozoa</taxon>
        <taxon>Arthropoda</taxon>
        <taxon>Hexapoda</taxon>
        <taxon>Insecta</taxon>
        <taxon>Pterygota</taxon>
        <taxon>Neoptera</taxon>
        <taxon>Paraneoptera</taxon>
        <taxon>Psocodea</taxon>
        <taxon>Troctomorpha</taxon>
        <taxon>Phthiraptera</taxon>
        <taxon>Anoplura</taxon>
        <taxon>Polyplacidae</taxon>
        <taxon>Polyplax</taxon>
    </lineage>
</organism>
<accession>A0AAN8PPS2</accession>
<dbReference type="PANTHER" id="PTHR47644:SF1">
    <property type="entry name" value="PDZ DOMAIN-CONTAINING PROTEIN"/>
    <property type="match status" value="1"/>
</dbReference>
<feature type="region of interest" description="Disordered" evidence="1">
    <location>
        <begin position="649"/>
        <end position="1051"/>
    </location>
</feature>
<feature type="compositionally biased region" description="Basic and acidic residues" evidence="1">
    <location>
        <begin position="686"/>
        <end position="699"/>
    </location>
</feature>
<evidence type="ECO:0000313" key="2">
    <source>
        <dbReference type="EMBL" id="KAK6629937.1"/>
    </source>
</evidence>
<feature type="compositionally biased region" description="Basic residues" evidence="1">
    <location>
        <begin position="1126"/>
        <end position="1136"/>
    </location>
</feature>
<dbReference type="Proteomes" id="UP001372834">
    <property type="component" value="Unassembled WGS sequence"/>
</dbReference>
<evidence type="ECO:0000256" key="1">
    <source>
        <dbReference type="SAM" id="MobiDB-lite"/>
    </source>
</evidence>
<feature type="compositionally biased region" description="Low complexity" evidence="1">
    <location>
        <begin position="741"/>
        <end position="754"/>
    </location>
</feature>
<protein>
    <submittedName>
        <fullName evidence="2">Uncharacterized protein</fullName>
    </submittedName>
</protein>
<sequence>MNSYGGRTAIRGIYNPAQMHIDVSTQADLVGYESEDERMGRRNRSKRGTSYSKIDIREQYCINNKEVQVLESGSSAFFGCLSKHHDNSCRSRHSFLSVCMSRMPSDENLQDMKLQPLPRKPIDDLERAYLRRRPKSLYGGDVGRSNWMFENDRLECGENMKSNMDYASMRRGHTISFSSEDLVSTCPAHYLPPPPPPPAGAVRTKHVSFARSHTLTSFDDAIIELRKTPQMYKSQERLILSTQPQKRSLHGPYEQRVVKKTPMKTQATQTGIGREPPTYLSLSPRTVRRVKMVSQGAQTNGHSWNGRRLMKSYSEAGYPYGDGYLTDRNKEHDVLTRTQSEEPRSPYVKQSVMYWPGNEKNIPSGSNKLDERKTTTSSSSKVYKEIFIDFEPMENGNRPGQAYTEPEFAPNHNLDAVDTDEQIVDCVDGIKVSLTSLGTVSDEERGKEQESEPRPFPPSQDSLDEEFHENLIYGGIFSKLSSSEQSMKPVSDEKNNFCVGHIWFGVELTRSNGMQVLMNSKREVPDERSGGSTPEDTDVFPMVTLNVSLVSPFASCDSLANDQKDHSDGIWNESQSTVLHAESENGEISSRTPSKKLLLQHQQRSSMDTEVLDSDAVHSQSPIYSPLNQESAVPFVTVAAIHKNDSPVPVQVPAAHSQQERKSISRGLDPNVFFGMHKDVRRKMSKSPEKEEVRLDSSKATDISENSTTDDYATAFDNSGTDTSSRKSANHQQPESKPGSKEGSSFESASSVHSFAREDAVQVVPSSPPTIAEENSENVEEHEQNMEINESNERDVKHEREEKEELSGDVESSSSGSYSLDSGQRDQKPEWSDQEKARINKEFTLELGDNSNNKENQSSEATEMEKAMPHTKLRQQKNKFRSLQDETRTRRGQQSSPKNRSVKESGEITAKVVRSPSRAEGFLSQDWVPMTKPAVIQSEEVHLSKTEVEVSSDESSSEFKNAGVDDEVNGHSPRRHRRRGGGRGRRIQNVVDHTTRKKPLSQVTSGNQQQQLNPPHTKYGRSPSHSPRGSPRKSVKVARGQDSKKTNAMCPETGTHLKTLSAESLRSVSPGSDSVFYNEGEAHILCHQCGREFEGENVECETEEATEEIVQPPAGFADSPENSKSKAYRLYKKQEKRFRSEERSGERRRHARYRAETIRAKSEERGKEKSAKSKMRPHARSTDASMERLRGADSSPSISEPLTTDEPRIYADSYKNNSWIYILDTEANPKWNRSLDTDDEKSTDGTPKDTVDSTSSEKEFKRKYQAATHRMVHRKSSMEMYKRLQSKSFGLSRMLK</sequence>
<gene>
    <name evidence="2" type="ORF">RUM43_003758</name>
</gene>
<proteinExistence type="predicted"/>
<reference evidence="2 3" key="1">
    <citation type="submission" date="2023-10" db="EMBL/GenBank/DDBJ databases">
        <title>Genomes of two closely related lineages of the louse Polyplax serrata with different host specificities.</title>
        <authorList>
            <person name="Martinu J."/>
            <person name="Tarabai H."/>
            <person name="Stefka J."/>
            <person name="Hypsa V."/>
        </authorList>
    </citation>
    <scope>NUCLEOTIDE SEQUENCE [LARGE SCALE GENOMIC DNA]</scope>
    <source>
        <strain evidence="2">HR10_N</strain>
    </source>
</reference>
<feature type="compositionally biased region" description="Basic and acidic residues" evidence="1">
    <location>
        <begin position="1153"/>
        <end position="1171"/>
    </location>
</feature>
<feature type="compositionally biased region" description="Polar residues" evidence="1">
    <location>
        <begin position="700"/>
        <end position="735"/>
    </location>
</feature>
<feature type="compositionally biased region" description="Basic and acidic residues" evidence="1">
    <location>
        <begin position="442"/>
        <end position="453"/>
    </location>
</feature>
<feature type="region of interest" description="Disordered" evidence="1">
    <location>
        <begin position="261"/>
        <end position="280"/>
    </location>
</feature>
<evidence type="ECO:0000313" key="3">
    <source>
        <dbReference type="Proteomes" id="UP001372834"/>
    </source>
</evidence>
<feature type="compositionally biased region" description="Basic residues" evidence="1">
    <location>
        <begin position="972"/>
        <end position="986"/>
    </location>
</feature>
<comment type="caution">
    <text evidence="2">The sequence shown here is derived from an EMBL/GenBank/DDBJ whole genome shotgun (WGS) entry which is preliminary data.</text>
</comment>
<feature type="compositionally biased region" description="Basic and acidic residues" evidence="1">
    <location>
        <begin position="823"/>
        <end position="844"/>
    </location>
</feature>
<feature type="compositionally biased region" description="Basic residues" evidence="1">
    <location>
        <begin position="869"/>
        <end position="880"/>
    </location>
</feature>
<feature type="region of interest" description="Disordered" evidence="1">
    <location>
        <begin position="356"/>
        <end position="377"/>
    </location>
</feature>
<dbReference type="EMBL" id="JAWJWE010000036">
    <property type="protein sequence ID" value="KAK6629937.1"/>
    <property type="molecule type" value="Genomic_DNA"/>
</dbReference>
<name>A0AAN8PPS2_POLSC</name>
<feature type="region of interest" description="Disordered" evidence="1">
    <location>
        <begin position="1230"/>
        <end position="1275"/>
    </location>
</feature>
<feature type="compositionally biased region" description="Polar residues" evidence="1">
    <location>
        <begin position="849"/>
        <end position="861"/>
    </location>
</feature>
<feature type="compositionally biased region" description="Basic and acidic residues" evidence="1">
    <location>
        <begin position="939"/>
        <end position="948"/>
    </location>
</feature>
<feature type="compositionally biased region" description="Basic and acidic residues" evidence="1">
    <location>
        <begin position="1233"/>
        <end position="1262"/>
    </location>
</feature>
<feature type="compositionally biased region" description="Polar residues" evidence="1">
    <location>
        <begin position="1001"/>
        <end position="1014"/>
    </location>
</feature>
<feature type="compositionally biased region" description="Low complexity" evidence="1">
    <location>
        <begin position="809"/>
        <end position="822"/>
    </location>
</feature>
<feature type="region of interest" description="Disordered" evidence="1">
    <location>
        <begin position="1101"/>
        <end position="1209"/>
    </location>
</feature>
<feature type="compositionally biased region" description="Basic and acidic residues" evidence="1">
    <location>
        <begin position="779"/>
        <end position="806"/>
    </location>
</feature>
<dbReference type="PANTHER" id="PTHR47644">
    <property type="entry name" value="AGAP008221-PA"/>
    <property type="match status" value="1"/>
</dbReference>
<feature type="region of interest" description="Disordered" evidence="1">
    <location>
        <begin position="437"/>
        <end position="463"/>
    </location>
</feature>